<sequence length="257" mass="27944">MAKTSRVTFEDEIEEPPESSGMRVSSIKFVDTMSDGETYICAQGVGGSGSGKKEDQDQPMIDEQVESPKSPQSPRKRAAKKFQLRNSLDEVDLREPLRRAMDMPIPITLKEFIADCGPVRDELIVMMKKAKVPLTETATSGEPKAETKTSVLVAEKGEQEQTKVVGGKGDYFYVLGSGKFNATVNGVRMEAIVDDGSESTVCEDKVSRKLGLDVDRSVAMTMVSANKLKQPVLGVCHKAKVEVAGVEATVPVFTVEH</sequence>
<accession>A0A388JLI1</accession>
<dbReference type="EMBL" id="BFEA01000001">
    <property type="protein sequence ID" value="GBG58621.1"/>
    <property type="molecule type" value="Genomic_DNA"/>
</dbReference>
<dbReference type="Proteomes" id="UP000265515">
    <property type="component" value="Unassembled WGS sequence"/>
</dbReference>
<comment type="caution">
    <text evidence="2">The sequence shown here is derived from an EMBL/GenBank/DDBJ whole genome shotgun (WGS) entry which is preliminary data.</text>
</comment>
<evidence type="ECO:0008006" key="4">
    <source>
        <dbReference type="Google" id="ProtNLM"/>
    </source>
</evidence>
<evidence type="ECO:0000256" key="1">
    <source>
        <dbReference type="SAM" id="MobiDB-lite"/>
    </source>
</evidence>
<dbReference type="Gramene" id="GBG58621">
    <property type="protein sequence ID" value="GBG58621"/>
    <property type="gene ID" value="CBR_g21"/>
</dbReference>
<dbReference type="Gene3D" id="2.40.70.10">
    <property type="entry name" value="Acid Proteases"/>
    <property type="match status" value="1"/>
</dbReference>
<feature type="region of interest" description="Disordered" evidence="1">
    <location>
        <begin position="40"/>
        <end position="82"/>
    </location>
</feature>
<organism evidence="2 3">
    <name type="scientific">Chara braunii</name>
    <name type="common">Braun's stonewort</name>
    <dbReference type="NCBI Taxonomy" id="69332"/>
    <lineage>
        <taxon>Eukaryota</taxon>
        <taxon>Viridiplantae</taxon>
        <taxon>Streptophyta</taxon>
        <taxon>Charophyceae</taxon>
        <taxon>Charales</taxon>
        <taxon>Characeae</taxon>
        <taxon>Chara</taxon>
    </lineage>
</organism>
<dbReference type="OrthoDB" id="5535068at2759"/>
<feature type="region of interest" description="Disordered" evidence="1">
    <location>
        <begin position="1"/>
        <end position="25"/>
    </location>
</feature>
<dbReference type="AlphaFoldDB" id="A0A388JLI1"/>
<keyword evidence="3" id="KW-1185">Reference proteome</keyword>
<dbReference type="InterPro" id="IPR021109">
    <property type="entry name" value="Peptidase_aspartic_dom_sf"/>
</dbReference>
<reference evidence="2 3" key="1">
    <citation type="journal article" date="2018" name="Cell">
        <title>The Chara Genome: Secondary Complexity and Implications for Plant Terrestrialization.</title>
        <authorList>
            <person name="Nishiyama T."/>
            <person name="Sakayama H."/>
            <person name="Vries J.D."/>
            <person name="Buschmann H."/>
            <person name="Saint-Marcoux D."/>
            <person name="Ullrich K.K."/>
            <person name="Haas F.B."/>
            <person name="Vanderstraeten L."/>
            <person name="Becker D."/>
            <person name="Lang D."/>
            <person name="Vosolsobe S."/>
            <person name="Rombauts S."/>
            <person name="Wilhelmsson P.K.I."/>
            <person name="Janitza P."/>
            <person name="Kern R."/>
            <person name="Heyl A."/>
            <person name="Rumpler F."/>
            <person name="Villalobos L.I.A.C."/>
            <person name="Clay J.M."/>
            <person name="Skokan R."/>
            <person name="Toyoda A."/>
            <person name="Suzuki Y."/>
            <person name="Kagoshima H."/>
            <person name="Schijlen E."/>
            <person name="Tajeshwar N."/>
            <person name="Catarino B."/>
            <person name="Hetherington A.J."/>
            <person name="Saltykova A."/>
            <person name="Bonnot C."/>
            <person name="Breuninger H."/>
            <person name="Symeonidi A."/>
            <person name="Radhakrishnan G.V."/>
            <person name="Van Nieuwerburgh F."/>
            <person name="Deforce D."/>
            <person name="Chang C."/>
            <person name="Karol K.G."/>
            <person name="Hedrich R."/>
            <person name="Ulvskov P."/>
            <person name="Glockner G."/>
            <person name="Delwiche C.F."/>
            <person name="Petrasek J."/>
            <person name="Van de Peer Y."/>
            <person name="Friml J."/>
            <person name="Beilby M."/>
            <person name="Dolan L."/>
            <person name="Kohara Y."/>
            <person name="Sugano S."/>
            <person name="Fujiyama A."/>
            <person name="Delaux P.-M."/>
            <person name="Quint M."/>
            <person name="TheiBen G."/>
            <person name="Hagemann M."/>
            <person name="Harholt J."/>
            <person name="Dunand C."/>
            <person name="Zachgo S."/>
            <person name="Langdale J."/>
            <person name="Maumus F."/>
            <person name="Straeten D.V.D."/>
            <person name="Gould S.B."/>
            <person name="Rensing S.A."/>
        </authorList>
    </citation>
    <scope>NUCLEOTIDE SEQUENCE [LARGE SCALE GENOMIC DNA]</scope>
    <source>
        <strain evidence="2 3">S276</strain>
    </source>
</reference>
<gene>
    <name evidence="2" type="ORF">CBR_g21</name>
</gene>
<evidence type="ECO:0000313" key="3">
    <source>
        <dbReference type="Proteomes" id="UP000265515"/>
    </source>
</evidence>
<protein>
    <recommendedName>
        <fullName evidence="4">Aspartic peptidase DDI1-type domain-containing protein</fullName>
    </recommendedName>
</protein>
<evidence type="ECO:0000313" key="2">
    <source>
        <dbReference type="EMBL" id="GBG58621.1"/>
    </source>
</evidence>
<dbReference type="Pfam" id="PF13650">
    <property type="entry name" value="Asp_protease_2"/>
    <property type="match status" value="1"/>
</dbReference>
<name>A0A388JLI1_CHABU</name>
<proteinExistence type="predicted"/>